<feature type="compositionally biased region" description="Basic and acidic residues" evidence="4">
    <location>
        <begin position="549"/>
        <end position="568"/>
    </location>
</feature>
<keyword evidence="2" id="KW-0184">Conjugation</keyword>
<reference evidence="6" key="1">
    <citation type="submission" date="2019-11" db="EMBL/GenBank/DDBJ databases">
        <authorList>
            <person name="Feng L."/>
        </authorList>
    </citation>
    <scope>NUCLEOTIDE SEQUENCE</scope>
    <source>
        <strain evidence="6">FplautiiLFYP42</strain>
    </source>
</reference>
<dbReference type="Gene3D" id="3.30.930.30">
    <property type="match status" value="1"/>
</dbReference>
<comment type="similarity">
    <text evidence="1">Belongs to the MobA/MobL family.</text>
</comment>
<dbReference type="InterPro" id="IPR005053">
    <property type="entry name" value="MobA_MobL"/>
</dbReference>
<protein>
    <submittedName>
        <fullName evidence="6">Mobilization protein A</fullName>
    </submittedName>
</protein>
<evidence type="ECO:0000256" key="2">
    <source>
        <dbReference type="ARBA" id="ARBA00022971"/>
    </source>
</evidence>
<evidence type="ECO:0000256" key="1">
    <source>
        <dbReference type="ARBA" id="ARBA00010873"/>
    </source>
</evidence>
<organism evidence="6">
    <name type="scientific">Flavonifractor plautii</name>
    <name type="common">Fusobacterium plautii</name>
    <dbReference type="NCBI Taxonomy" id="292800"/>
    <lineage>
        <taxon>Bacteria</taxon>
        <taxon>Bacillati</taxon>
        <taxon>Bacillota</taxon>
        <taxon>Clostridia</taxon>
        <taxon>Eubacteriales</taxon>
        <taxon>Oscillospiraceae</taxon>
        <taxon>Flavonifractor</taxon>
    </lineage>
</organism>
<keyword evidence="3" id="KW-0175">Coiled coil</keyword>
<gene>
    <name evidence="6" type="primary">mobA_2</name>
    <name evidence="6" type="ORF">FPLFYP42_02350</name>
</gene>
<proteinExistence type="inferred from homology"/>
<name>A0A6N3EYM7_FLAPL</name>
<dbReference type="Pfam" id="PF03389">
    <property type="entry name" value="MobA_MobL"/>
    <property type="match status" value="1"/>
</dbReference>
<evidence type="ECO:0000313" key="6">
    <source>
        <dbReference type="EMBL" id="VYU44859.1"/>
    </source>
</evidence>
<evidence type="ECO:0000259" key="5">
    <source>
        <dbReference type="Pfam" id="PF03389"/>
    </source>
</evidence>
<dbReference type="NCBIfam" id="NF041496">
    <property type="entry name" value="MobQ"/>
    <property type="match status" value="1"/>
</dbReference>
<feature type="region of interest" description="Disordered" evidence="4">
    <location>
        <begin position="540"/>
        <end position="568"/>
    </location>
</feature>
<dbReference type="EMBL" id="CACRUB010000043">
    <property type="protein sequence ID" value="VYU44859.1"/>
    <property type="molecule type" value="Genomic_DNA"/>
</dbReference>
<dbReference type="AlphaFoldDB" id="A0A6N3EYM7"/>
<feature type="domain" description="MobA/MobL protein" evidence="5">
    <location>
        <begin position="17"/>
        <end position="288"/>
    </location>
</feature>
<dbReference type="RefSeq" id="WP_156621853.1">
    <property type="nucleotide sequence ID" value="NZ_CACRUB010000043.1"/>
</dbReference>
<sequence length="568" mass="65092">MAIYHLEAKMVSRGAGRSAVAAAAYLSCSRLLNEYDGVQHDYTRKQGLVWQQVFLPVAAPTEWQNREILWNAVEENEKTKDSRLAREFVVALPIELSKAQWERLLSDFVSDTFVSDGMCADVAIHDPYPPGHNPHAHILLTVRPLDEKGKWQYKTEKEYLCVKNGKEQGFTAAEFKQAQADGWEKQYQYKVGKKKVYMVPSSAQAQGYERVSKYPKSTKYGRQNPISERWNSEEQLVFWRKAWADVTNLHLERAGQEERIDHRSHAERGLEEQPTIHEGVIARALEKKGIVSDRCELNRQIKADNALLRELKAQMKKMAQAVKNSLPAIAEAMETLRANMIVFRYQLRHISRGKYKLSQYLDAAKPTFAEYLALVQKIKTAAKERKIMLTEKKEISFWNASKHKELSAKIAKLTEDIEELKSEKAVLLNQLDCADDSGIAAIKKDIADAEASLSKLEQQEKKYSAQLEAALNEYTNLKVRGADFDATELYAQRMILRADIMAAVVDHVQAAYGEKYDSVMMFNSKRDVSALLHDEDKCRAYEQKSSQKKQQEHGSEQKEKYKHPEQER</sequence>
<evidence type="ECO:0000256" key="4">
    <source>
        <dbReference type="SAM" id="MobiDB-lite"/>
    </source>
</evidence>
<accession>A0A6N3EYM7</accession>
<evidence type="ECO:0000256" key="3">
    <source>
        <dbReference type="SAM" id="Coils"/>
    </source>
</evidence>
<feature type="coiled-coil region" evidence="3">
    <location>
        <begin position="403"/>
        <end position="480"/>
    </location>
</feature>